<keyword evidence="2" id="KW-1185">Reference proteome</keyword>
<dbReference type="RefSeq" id="WP_273987407.1">
    <property type="nucleotide sequence ID" value="NZ_BAABQT010000007.1"/>
</dbReference>
<proteinExistence type="predicted"/>
<accession>A0ABY7UX39</accession>
<reference evidence="1 2" key="1">
    <citation type="submission" date="2022-12" db="EMBL/GenBank/DDBJ databases">
        <title>Genome Sequence of Deinococcus aquaticus Type Strain PB314.</title>
        <authorList>
            <person name="Albert C."/>
            <person name="Hill J."/>
            <person name="Boren L."/>
            <person name="Scholz-Ng S."/>
            <person name="Fatema N."/>
            <person name="Grosso R."/>
            <person name="Soboslay E."/>
            <person name="Tuohy J."/>
        </authorList>
    </citation>
    <scope>NUCLEOTIDE SEQUENCE [LARGE SCALE GENOMIC DNA]</scope>
    <source>
        <strain evidence="1 2">PB-314</strain>
    </source>
</reference>
<gene>
    <name evidence="1" type="ORF">M8445_08805</name>
</gene>
<dbReference type="InterPro" id="IPR012349">
    <property type="entry name" value="Split_barrel_FMN-bd"/>
</dbReference>
<name>A0ABY7UX39_9DEIO</name>
<evidence type="ECO:0000313" key="1">
    <source>
        <dbReference type="EMBL" id="WDA57469.1"/>
    </source>
</evidence>
<sequence length="118" mass="12651">MAKQLPGISDHLRAFIEAQHLFFAGTAAPDGRVNVSPKGLDSLRVLGPNRVAWLNVTGSGNETAAHLRLIRIPSVSLTTRDSTGLPTPRPESALLPLASARMEWFLQTIPSESVSARA</sequence>
<dbReference type="SUPFAM" id="SSF50475">
    <property type="entry name" value="FMN-binding split barrel"/>
    <property type="match status" value="1"/>
</dbReference>
<organism evidence="1 2">
    <name type="scientific">Deinococcus aquaticus</name>
    <dbReference type="NCBI Taxonomy" id="328692"/>
    <lineage>
        <taxon>Bacteria</taxon>
        <taxon>Thermotogati</taxon>
        <taxon>Deinococcota</taxon>
        <taxon>Deinococci</taxon>
        <taxon>Deinococcales</taxon>
        <taxon>Deinococcaceae</taxon>
        <taxon>Deinococcus</taxon>
    </lineage>
</organism>
<protein>
    <submittedName>
        <fullName evidence="1">Pyridoxamine 5'-phosphate oxidase family protein</fullName>
    </submittedName>
</protein>
<evidence type="ECO:0000313" key="2">
    <source>
        <dbReference type="Proteomes" id="UP001217044"/>
    </source>
</evidence>
<dbReference type="EMBL" id="CP115165">
    <property type="protein sequence ID" value="WDA57469.1"/>
    <property type="molecule type" value="Genomic_DNA"/>
</dbReference>
<dbReference type="Gene3D" id="2.30.110.10">
    <property type="entry name" value="Electron Transport, Fmn-binding Protein, Chain A"/>
    <property type="match status" value="1"/>
</dbReference>
<dbReference type="PANTHER" id="PTHR39336">
    <property type="entry name" value="PYRIDOXAMINE PHOSPHATE OXIDASE FAMILY PROTEIN (AFU_ORTHOLOGUE AFUA_6G11440)"/>
    <property type="match status" value="1"/>
</dbReference>
<dbReference type="Proteomes" id="UP001217044">
    <property type="component" value="Chromosome"/>
</dbReference>
<dbReference type="PANTHER" id="PTHR39336:SF1">
    <property type="entry name" value="PYRIDOXAMINE PHOSPHATE OXIDASE FAMILY PROTEIN (AFU_ORTHOLOGUE AFUA_6G11440)"/>
    <property type="match status" value="1"/>
</dbReference>